<feature type="domain" description="Endonuclease/exonuclease/phosphatase" evidence="1">
    <location>
        <begin position="4"/>
        <end position="150"/>
    </location>
</feature>
<dbReference type="Gene3D" id="3.60.10.10">
    <property type="entry name" value="Endonuclease/exonuclease/phosphatase"/>
    <property type="match status" value="1"/>
</dbReference>
<name>A0AAW1X1D0_RUBAR</name>
<dbReference type="SUPFAM" id="SSF56672">
    <property type="entry name" value="DNA/RNA polymerases"/>
    <property type="match status" value="1"/>
</dbReference>
<dbReference type="InterPro" id="IPR052343">
    <property type="entry name" value="Retrotransposon-Effector_Assoc"/>
</dbReference>
<sequence length="443" mass="50740">MKIISWNIRGMGSRSKRRVIKEKILTSKADVVILQETKKEVIHRKLIGSIWGVRYTDWVSLPSLGSSGGILVMWKTNSISVMEAVIGIFSVSIKIQAINGQDWWLSGVYGPNKVRDKDDFWEELAGVYGLCGPRWCVGGDFNVVRFPSEKSNGGRMTRKKNSKSGGSKRIFRDGRASKLMKKLKFLKGKVKQWSKEEFRELGKVKQELEAKLIEIDLEEGRGGLDDTQRREREALRFQFEELVFKEEAFWRQRAKVEWAREGDGNTRFFHNNNEVKWGLEGINWSPISEERADWLERPFEEEEIRKAVFDCGTDKSPGPDGYSMAMFQKFWEEVKGDVMKVMEEFFQNGIINAVTNETYICLIPKKSESSKVGDFRPISLVTSLYKIVAKVLASRLREVLEVTISSAQGAFVKGRQILDAVLIANEVVEEVRKKKVEGLVFKN</sequence>
<dbReference type="PANTHER" id="PTHR46890:SF48">
    <property type="entry name" value="RNA-DIRECTED DNA POLYMERASE"/>
    <property type="match status" value="1"/>
</dbReference>
<proteinExistence type="predicted"/>
<comment type="caution">
    <text evidence="2">The sequence shown here is derived from an EMBL/GenBank/DDBJ whole genome shotgun (WGS) entry which is preliminary data.</text>
</comment>
<dbReference type="InterPro" id="IPR005135">
    <property type="entry name" value="Endo/exonuclease/phosphatase"/>
</dbReference>
<dbReference type="AlphaFoldDB" id="A0AAW1X1D0"/>
<dbReference type="GO" id="GO:0003824">
    <property type="term" value="F:catalytic activity"/>
    <property type="evidence" value="ECO:0007669"/>
    <property type="project" value="InterPro"/>
</dbReference>
<organism evidence="2 3">
    <name type="scientific">Rubus argutus</name>
    <name type="common">Southern blackberry</name>
    <dbReference type="NCBI Taxonomy" id="59490"/>
    <lineage>
        <taxon>Eukaryota</taxon>
        <taxon>Viridiplantae</taxon>
        <taxon>Streptophyta</taxon>
        <taxon>Embryophyta</taxon>
        <taxon>Tracheophyta</taxon>
        <taxon>Spermatophyta</taxon>
        <taxon>Magnoliopsida</taxon>
        <taxon>eudicotyledons</taxon>
        <taxon>Gunneridae</taxon>
        <taxon>Pentapetalae</taxon>
        <taxon>rosids</taxon>
        <taxon>fabids</taxon>
        <taxon>Rosales</taxon>
        <taxon>Rosaceae</taxon>
        <taxon>Rosoideae</taxon>
        <taxon>Rosoideae incertae sedis</taxon>
        <taxon>Rubus</taxon>
    </lineage>
</organism>
<evidence type="ECO:0000313" key="3">
    <source>
        <dbReference type="Proteomes" id="UP001457282"/>
    </source>
</evidence>
<dbReference type="SUPFAM" id="SSF56219">
    <property type="entry name" value="DNase I-like"/>
    <property type="match status" value="1"/>
</dbReference>
<dbReference type="Pfam" id="PF03372">
    <property type="entry name" value="Exo_endo_phos"/>
    <property type="match status" value="1"/>
</dbReference>
<dbReference type="InterPro" id="IPR043502">
    <property type="entry name" value="DNA/RNA_pol_sf"/>
</dbReference>
<dbReference type="InterPro" id="IPR036691">
    <property type="entry name" value="Endo/exonu/phosph_ase_sf"/>
</dbReference>
<reference evidence="2 3" key="1">
    <citation type="journal article" date="2023" name="G3 (Bethesda)">
        <title>A chromosome-length genome assembly and annotation of blackberry (Rubus argutus, cv. 'Hillquist').</title>
        <authorList>
            <person name="Bruna T."/>
            <person name="Aryal R."/>
            <person name="Dudchenko O."/>
            <person name="Sargent D.J."/>
            <person name="Mead D."/>
            <person name="Buti M."/>
            <person name="Cavallini A."/>
            <person name="Hytonen T."/>
            <person name="Andres J."/>
            <person name="Pham M."/>
            <person name="Weisz D."/>
            <person name="Mascagni F."/>
            <person name="Usai G."/>
            <person name="Natali L."/>
            <person name="Bassil N."/>
            <person name="Fernandez G.E."/>
            <person name="Lomsadze A."/>
            <person name="Armour M."/>
            <person name="Olukolu B."/>
            <person name="Poorten T."/>
            <person name="Britton C."/>
            <person name="Davik J."/>
            <person name="Ashrafi H."/>
            <person name="Aiden E.L."/>
            <person name="Borodovsky M."/>
            <person name="Worthington M."/>
        </authorList>
    </citation>
    <scope>NUCLEOTIDE SEQUENCE [LARGE SCALE GENOMIC DNA]</scope>
    <source>
        <strain evidence="2">PI 553951</strain>
    </source>
</reference>
<gene>
    <name evidence="2" type="ORF">M0R45_027274</name>
</gene>
<evidence type="ECO:0000259" key="1">
    <source>
        <dbReference type="Pfam" id="PF03372"/>
    </source>
</evidence>
<dbReference type="Proteomes" id="UP001457282">
    <property type="component" value="Unassembled WGS sequence"/>
</dbReference>
<protein>
    <recommendedName>
        <fullName evidence="1">Endonuclease/exonuclease/phosphatase domain-containing protein</fullName>
    </recommendedName>
</protein>
<keyword evidence="3" id="KW-1185">Reference proteome</keyword>
<accession>A0AAW1X1D0</accession>
<dbReference type="EMBL" id="JBEDUW010000005">
    <property type="protein sequence ID" value="KAK9930229.1"/>
    <property type="molecule type" value="Genomic_DNA"/>
</dbReference>
<evidence type="ECO:0000313" key="2">
    <source>
        <dbReference type="EMBL" id="KAK9930229.1"/>
    </source>
</evidence>
<dbReference type="PANTHER" id="PTHR46890">
    <property type="entry name" value="NON-LTR RETROLELEMENT REVERSE TRANSCRIPTASE-LIKE PROTEIN-RELATED"/>
    <property type="match status" value="1"/>
</dbReference>